<dbReference type="InterPro" id="IPR008928">
    <property type="entry name" value="6-hairpin_glycosidase_sf"/>
</dbReference>
<gene>
    <name evidence="1" type="ORF">METZ01_LOCUS11371</name>
</gene>
<evidence type="ECO:0000313" key="1">
    <source>
        <dbReference type="EMBL" id="SUZ58517.1"/>
    </source>
</evidence>
<dbReference type="InterPro" id="IPR012341">
    <property type="entry name" value="6hp_glycosidase-like_sf"/>
</dbReference>
<evidence type="ECO:0008006" key="2">
    <source>
        <dbReference type="Google" id="ProtNLM"/>
    </source>
</evidence>
<dbReference type="AlphaFoldDB" id="A0A381NVN0"/>
<dbReference type="GO" id="GO:0005975">
    <property type="term" value="P:carbohydrate metabolic process"/>
    <property type="evidence" value="ECO:0007669"/>
    <property type="project" value="InterPro"/>
</dbReference>
<reference evidence="1" key="1">
    <citation type="submission" date="2018-05" db="EMBL/GenBank/DDBJ databases">
        <authorList>
            <person name="Lanie J.A."/>
            <person name="Ng W.-L."/>
            <person name="Kazmierczak K.M."/>
            <person name="Andrzejewski T.M."/>
            <person name="Davidsen T.M."/>
            <person name="Wayne K.J."/>
            <person name="Tettelin H."/>
            <person name="Glass J.I."/>
            <person name="Rusch D."/>
            <person name="Podicherti R."/>
            <person name="Tsui H.-C.T."/>
            <person name="Winkler M.E."/>
        </authorList>
    </citation>
    <scope>NUCLEOTIDE SEQUENCE</scope>
</reference>
<accession>A0A381NVN0</accession>
<dbReference type="Gene3D" id="1.50.10.10">
    <property type="match status" value="1"/>
</dbReference>
<protein>
    <recommendedName>
        <fullName evidence="2">Prenyltransferase</fullName>
    </recommendedName>
</protein>
<organism evidence="1">
    <name type="scientific">marine metagenome</name>
    <dbReference type="NCBI Taxonomy" id="408172"/>
    <lineage>
        <taxon>unclassified sequences</taxon>
        <taxon>metagenomes</taxon>
        <taxon>ecological metagenomes</taxon>
    </lineage>
</organism>
<dbReference type="SUPFAM" id="SSF48208">
    <property type="entry name" value="Six-hairpin glycosidases"/>
    <property type="match status" value="1"/>
</dbReference>
<name>A0A381NVN0_9ZZZZ</name>
<proteinExistence type="predicted"/>
<sequence length="324" mass="35689">MIPWFPGGHADPWNHVEAAMALAVTGHLDEAEAAYRWLVGNQHGSGAWHQFYLADGIEDAKFDGNVIAYVATGVWHHWLLTADRGFLESMWPVVERAIDFVLDLQTPRGEILWARHPDGTPWSFALLTGSASICHSLRCAVAVAEEMGHERPDWELSLGHLAHVVRTRPDGAFAPKDRWAMDWYYPVLGGAVTGDDARRHLSERRHEFVMDGQGVRCVSDKDWATAAETSECAIAHLLAGDRETALGLFATTQPMRRDDGRYLTGIVYPDLVTFPHEECSTYTAAAVVLTADALSGSSPASGIFVDHSTLPDVIDVEPLVHETD</sequence>
<dbReference type="EMBL" id="UINC01000624">
    <property type="protein sequence ID" value="SUZ58517.1"/>
    <property type="molecule type" value="Genomic_DNA"/>
</dbReference>